<dbReference type="AlphaFoldDB" id="A0A1M7YZ77"/>
<dbReference type="RefSeq" id="WP_073585287.1">
    <property type="nucleotide sequence ID" value="NZ_AP024897.1"/>
</dbReference>
<proteinExistence type="predicted"/>
<dbReference type="Pfam" id="PF10963">
    <property type="entry name" value="Phage_TAC_10"/>
    <property type="match status" value="1"/>
</dbReference>
<name>A0A1M7YZ77_9VIBR</name>
<keyword evidence="2" id="KW-1185">Reference proteome</keyword>
<sequence>MSNPITVTINETEFDFSPEVSNHNDYINEMMPDNKVAPARRFLTRTVNQEQKAELVQLLDSVPGLIMDLFSVVEKESRGGVTVTLKN</sequence>
<evidence type="ECO:0008006" key="3">
    <source>
        <dbReference type="Google" id="ProtNLM"/>
    </source>
</evidence>
<dbReference type="Proteomes" id="UP000184600">
    <property type="component" value="Unassembled WGS sequence"/>
</dbReference>
<dbReference type="EMBL" id="FRFG01000048">
    <property type="protein sequence ID" value="SHO57895.1"/>
    <property type="molecule type" value="Genomic_DNA"/>
</dbReference>
<gene>
    <name evidence="1" type="ORF">VQ7734_03665</name>
</gene>
<protein>
    <recommendedName>
        <fullName evidence="3">Phage tail assembly chaperone</fullName>
    </recommendedName>
</protein>
<evidence type="ECO:0000313" key="2">
    <source>
        <dbReference type="Proteomes" id="UP000184600"/>
    </source>
</evidence>
<dbReference type="OrthoDB" id="5908298at2"/>
<dbReference type="STRING" id="1117707.VQ7734_03665"/>
<accession>A0A1M7YZ77</accession>
<organism evidence="1 2">
    <name type="scientific">Vibrio quintilis</name>
    <dbReference type="NCBI Taxonomy" id="1117707"/>
    <lineage>
        <taxon>Bacteria</taxon>
        <taxon>Pseudomonadati</taxon>
        <taxon>Pseudomonadota</taxon>
        <taxon>Gammaproteobacteria</taxon>
        <taxon>Vibrionales</taxon>
        <taxon>Vibrionaceae</taxon>
        <taxon>Vibrio</taxon>
    </lineage>
</organism>
<dbReference type="InterPro" id="IPR024406">
    <property type="entry name" value="TAC-10"/>
</dbReference>
<evidence type="ECO:0000313" key="1">
    <source>
        <dbReference type="EMBL" id="SHO57895.1"/>
    </source>
</evidence>
<reference evidence="2" key="1">
    <citation type="submission" date="2016-12" db="EMBL/GenBank/DDBJ databases">
        <authorList>
            <person name="Rodrigo-Torres L."/>
            <person name="Arahal R.D."/>
            <person name="Lucena T."/>
        </authorList>
    </citation>
    <scope>NUCLEOTIDE SEQUENCE [LARGE SCALE GENOMIC DNA]</scope>
</reference>